<proteinExistence type="predicted"/>
<feature type="compositionally biased region" description="Basic and acidic residues" evidence="1">
    <location>
        <begin position="193"/>
        <end position="208"/>
    </location>
</feature>
<name>A0ABD1ZJ79_9MARC</name>
<dbReference type="Proteomes" id="UP001605036">
    <property type="component" value="Unassembled WGS sequence"/>
</dbReference>
<keyword evidence="3" id="KW-1185">Reference proteome</keyword>
<sequence length="250" mass="28642">MAPRSSRNLKTKEVKIPHLIVANRKKMESWGLGGLFVVDWSGTYNNLLEELTTKQKAAGPKFKYQGKPEEWTSEVWREVYNLSKASLGGYIMKGKVQFIQLQLLRKVKEDRWLSKSGVFLEQVEVNSDFVLFCQMLNTIFAPADKRFGSLQRGNLPRPVLAHLYIHFHEMDAKEKEASKKHKASIQTISDFDTETKPEDEKKPPKEVPRVFCHGEASGSKLLDQKLDFAEWGNHVGSLAVRLLGFLRCFM</sequence>
<comment type="caution">
    <text evidence="2">The sequence shown here is derived from an EMBL/GenBank/DDBJ whole genome shotgun (WGS) entry which is preliminary data.</text>
</comment>
<gene>
    <name evidence="2" type="ORF">R1flu_019639</name>
</gene>
<organism evidence="2 3">
    <name type="scientific">Riccia fluitans</name>
    <dbReference type="NCBI Taxonomy" id="41844"/>
    <lineage>
        <taxon>Eukaryota</taxon>
        <taxon>Viridiplantae</taxon>
        <taxon>Streptophyta</taxon>
        <taxon>Embryophyta</taxon>
        <taxon>Marchantiophyta</taxon>
        <taxon>Marchantiopsida</taxon>
        <taxon>Marchantiidae</taxon>
        <taxon>Marchantiales</taxon>
        <taxon>Ricciaceae</taxon>
        <taxon>Riccia</taxon>
    </lineage>
</organism>
<evidence type="ECO:0000256" key="1">
    <source>
        <dbReference type="SAM" id="MobiDB-lite"/>
    </source>
</evidence>
<reference evidence="2 3" key="1">
    <citation type="submission" date="2024-09" db="EMBL/GenBank/DDBJ databases">
        <title>Chromosome-scale assembly of Riccia fluitans.</title>
        <authorList>
            <person name="Paukszto L."/>
            <person name="Sawicki J."/>
            <person name="Karawczyk K."/>
            <person name="Piernik-Szablinska J."/>
            <person name="Szczecinska M."/>
            <person name="Mazdziarz M."/>
        </authorList>
    </citation>
    <scope>NUCLEOTIDE SEQUENCE [LARGE SCALE GENOMIC DNA]</scope>
    <source>
        <strain evidence="2">Rf_01</strain>
        <tissue evidence="2">Aerial parts of the thallus</tissue>
    </source>
</reference>
<feature type="region of interest" description="Disordered" evidence="1">
    <location>
        <begin position="175"/>
        <end position="210"/>
    </location>
</feature>
<dbReference type="EMBL" id="JBHFFA010000001">
    <property type="protein sequence ID" value="KAL2651511.1"/>
    <property type="molecule type" value="Genomic_DNA"/>
</dbReference>
<evidence type="ECO:0000313" key="3">
    <source>
        <dbReference type="Proteomes" id="UP001605036"/>
    </source>
</evidence>
<accession>A0ABD1ZJ79</accession>
<dbReference type="AlphaFoldDB" id="A0ABD1ZJ79"/>
<evidence type="ECO:0000313" key="2">
    <source>
        <dbReference type="EMBL" id="KAL2651511.1"/>
    </source>
</evidence>
<protein>
    <submittedName>
        <fullName evidence="2">Uncharacterized protein</fullName>
    </submittedName>
</protein>